<evidence type="ECO:0000313" key="7">
    <source>
        <dbReference type="Ensembl" id="ENSEBUP00000019358.1"/>
    </source>
</evidence>
<dbReference type="SUPFAM" id="SSF52768">
    <property type="entry name" value="Arginase/deacetylase"/>
    <property type="match status" value="2"/>
</dbReference>
<feature type="domain" description="Histone deacetylase" evidence="6">
    <location>
        <begin position="90"/>
        <end position="385"/>
    </location>
</feature>
<dbReference type="GO" id="GO:0000118">
    <property type="term" value="C:histone deacetylase complex"/>
    <property type="evidence" value="ECO:0007669"/>
    <property type="project" value="TreeGrafter"/>
</dbReference>
<dbReference type="FunFam" id="3.40.800.20:FF:000005">
    <property type="entry name" value="histone deacetylase 6"/>
    <property type="match status" value="2"/>
</dbReference>
<comment type="subcellular location">
    <subcellularLocation>
        <location evidence="1">Nucleus</location>
    </subcellularLocation>
</comment>
<accession>A0A8C4QR42</accession>
<evidence type="ECO:0000256" key="5">
    <source>
        <dbReference type="SAM" id="MobiDB-lite"/>
    </source>
</evidence>
<dbReference type="Gene3D" id="3.40.800.20">
    <property type="entry name" value="Histone deacetylase domain"/>
    <property type="match status" value="2"/>
</dbReference>
<feature type="compositionally biased region" description="Polar residues" evidence="5">
    <location>
        <begin position="14"/>
        <end position="23"/>
    </location>
</feature>
<keyword evidence="3" id="KW-0378">Hydrolase</keyword>
<proteinExistence type="inferred from homology"/>
<feature type="region of interest" description="Disordered" evidence="5">
    <location>
        <begin position="1"/>
        <end position="48"/>
    </location>
</feature>
<dbReference type="PANTHER" id="PTHR10625">
    <property type="entry name" value="HISTONE DEACETYLASE HDAC1-RELATED"/>
    <property type="match status" value="1"/>
</dbReference>
<dbReference type="InterPro" id="IPR000286">
    <property type="entry name" value="HDACs"/>
</dbReference>
<evidence type="ECO:0000256" key="4">
    <source>
        <dbReference type="ARBA" id="ARBA00023242"/>
    </source>
</evidence>
<dbReference type="Proteomes" id="UP000694388">
    <property type="component" value="Unplaced"/>
</dbReference>
<sequence>MMEEDVKSECATKTGRSQRSQKQVGEPARGKQGNEKHRARRETRRRRPDVEKLEEELCFMDINRHAIQGTALCFHEFMETPFCLWDKSSVENPDRLRLPLQALRNKGLFQRCISIQSTAATEEDLLLCHSPRYIELVKQTGVQSEEELKILSESYDFVHFHQDSFKAACFAVGSVLELADRVIKGDVRNGFALVRPPGHHAGPEEACGFCLFNNVAIAATHAINKLGLERVLIVDWDVHHGQGLQRMFEKDPRVLYISLHLHQNGMFWPNLEESGCTTVGVGPGEGFTVNIPWQEPGMTDADYLAAFHHIVLPIAYQFCPQLVLVCAGYDSLSMDPEGGMLVTPSCFAHLTHRLMALANGQLCLALEGGYNLDSLSDAICETIRTLLGESPPLLASPTTVSCSALHTIGQVIGVHRRYWASLRCFGQKIDEDLDKCAESDGSTRGSLEDVNVGKGNEELNVLVCREEESVGGGNVKKHVDCLNDSQEDQRRACVVDANKSNEVVDCSRRGSVEGLDELPARENTEGRRTGLVYDERMAKHKNLWNKSHPECPDRVWHIMKRLAELRLSQQCVLIPARHATTEELLLCHTAKYISAIRATPSLSSQSLYRMADEFDSVFLNPSSYEAARLASGSACNLVEAVISGKVSNGVAVVRPPGHHAEPGSACGFCLFNSAAIAARHAQKVAGSLIRVLIVDWDVHHGNGTQHIFEDDPSVLYLSVHRFDEGSFFPGEACSGSGFVGKGAGEGFTVNLPWNNVRPGDVEYLSAWHHLLMPIACQFQPQLILVSAGFDASLGDPLGQCRVTPEGFAHMTHSLLTIGRGRLLLLLEGGYNLSSTAEAMAACVSVLLGDPPPSLRHLPLPATSAMKCLENVLQIQHHYWKNLNVHGELRVAACTWQLEKKAGDCIQS</sequence>
<comment type="similarity">
    <text evidence="2">Belongs to the histone deacetylase family. HD type 2 subfamily.</text>
</comment>
<evidence type="ECO:0000313" key="8">
    <source>
        <dbReference type="Proteomes" id="UP000694388"/>
    </source>
</evidence>
<feature type="domain" description="Histone deacetylase" evidence="6">
    <location>
        <begin position="548"/>
        <end position="845"/>
    </location>
</feature>
<dbReference type="GeneTree" id="ENSGT00940000159563"/>
<reference evidence="7" key="2">
    <citation type="submission" date="2025-09" db="UniProtKB">
        <authorList>
            <consortium name="Ensembl"/>
        </authorList>
    </citation>
    <scope>IDENTIFICATION</scope>
</reference>
<feature type="compositionally biased region" description="Basic and acidic residues" evidence="5">
    <location>
        <begin position="1"/>
        <end position="10"/>
    </location>
</feature>
<dbReference type="OMA" id="VTNGFAM"/>
<feature type="compositionally biased region" description="Basic residues" evidence="5">
    <location>
        <begin position="37"/>
        <end position="47"/>
    </location>
</feature>
<protein>
    <submittedName>
        <fullName evidence="7">Histone deacetylase 6</fullName>
    </submittedName>
</protein>
<dbReference type="PANTHER" id="PTHR10625:SF21">
    <property type="entry name" value="HISTONE DEACETYLASE 6"/>
    <property type="match status" value="1"/>
</dbReference>
<evidence type="ECO:0000259" key="6">
    <source>
        <dbReference type="Pfam" id="PF00850"/>
    </source>
</evidence>
<name>A0A8C4QR42_EPTBU</name>
<dbReference type="AlphaFoldDB" id="A0A8C4QR42"/>
<evidence type="ECO:0000256" key="3">
    <source>
        <dbReference type="ARBA" id="ARBA00022801"/>
    </source>
</evidence>
<dbReference type="InterPro" id="IPR023696">
    <property type="entry name" value="Ureohydrolase_dom_sf"/>
</dbReference>
<dbReference type="Pfam" id="PF00850">
    <property type="entry name" value="Hist_deacetyl"/>
    <property type="match status" value="2"/>
</dbReference>
<evidence type="ECO:0000256" key="1">
    <source>
        <dbReference type="ARBA" id="ARBA00004123"/>
    </source>
</evidence>
<dbReference type="GO" id="GO:0004407">
    <property type="term" value="F:histone deacetylase activity"/>
    <property type="evidence" value="ECO:0007669"/>
    <property type="project" value="TreeGrafter"/>
</dbReference>
<dbReference type="PRINTS" id="PR01270">
    <property type="entry name" value="HDASUPER"/>
</dbReference>
<dbReference type="Ensembl" id="ENSEBUT00000019934.1">
    <property type="protein sequence ID" value="ENSEBUP00000019358.1"/>
    <property type="gene ID" value="ENSEBUG00000012044.1"/>
</dbReference>
<dbReference type="GO" id="GO:0016787">
    <property type="term" value="F:hydrolase activity"/>
    <property type="evidence" value="ECO:0007669"/>
    <property type="project" value="UniProtKB-KW"/>
</dbReference>
<organism evidence="7 8">
    <name type="scientific">Eptatretus burgeri</name>
    <name type="common">Inshore hagfish</name>
    <dbReference type="NCBI Taxonomy" id="7764"/>
    <lineage>
        <taxon>Eukaryota</taxon>
        <taxon>Metazoa</taxon>
        <taxon>Chordata</taxon>
        <taxon>Craniata</taxon>
        <taxon>Vertebrata</taxon>
        <taxon>Cyclostomata</taxon>
        <taxon>Myxini</taxon>
        <taxon>Myxiniformes</taxon>
        <taxon>Myxinidae</taxon>
        <taxon>Eptatretinae</taxon>
        <taxon>Eptatretus</taxon>
    </lineage>
</organism>
<dbReference type="GO" id="GO:0040029">
    <property type="term" value="P:epigenetic regulation of gene expression"/>
    <property type="evidence" value="ECO:0007669"/>
    <property type="project" value="TreeGrafter"/>
</dbReference>
<reference evidence="7" key="1">
    <citation type="submission" date="2025-08" db="UniProtKB">
        <authorList>
            <consortium name="Ensembl"/>
        </authorList>
    </citation>
    <scope>IDENTIFICATION</scope>
</reference>
<keyword evidence="8" id="KW-1185">Reference proteome</keyword>
<dbReference type="InterPro" id="IPR023801">
    <property type="entry name" value="His_deacetylse_dom"/>
</dbReference>
<keyword evidence="4" id="KW-0539">Nucleus</keyword>
<dbReference type="InterPro" id="IPR037138">
    <property type="entry name" value="His_deacetylse_dom_sf"/>
</dbReference>
<evidence type="ECO:0000256" key="2">
    <source>
        <dbReference type="ARBA" id="ARBA00007738"/>
    </source>
</evidence>